<evidence type="ECO:0000259" key="8">
    <source>
        <dbReference type="Pfam" id="PF00924"/>
    </source>
</evidence>
<dbReference type="GO" id="GO:0005886">
    <property type="term" value="C:plasma membrane"/>
    <property type="evidence" value="ECO:0007669"/>
    <property type="project" value="UniProtKB-SubCell"/>
</dbReference>
<evidence type="ECO:0000313" key="10">
    <source>
        <dbReference type="EMBL" id="AYF92107.1"/>
    </source>
</evidence>
<proteinExistence type="inferred from homology"/>
<dbReference type="SUPFAM" id="SSF50182">
    <property type="entry name" value="Sm-like ribonucleoproteins"/>
    <property type="match status" value="1"/>
</dbReference>
<keyword evidence="3" id="KW-1003">Cell membrane</keyword>
<keyword evidence="4 7" id="KW-0812">Transmembrane</keyword>
<dbReference type="Gene3D" id="3.30.70.100">
    <property type="match status" value="1"/>
</dbReference>
<evidence type="ECO:0000313" key="11">
    <source>
        <dbReference type="Proteomes" id="UP000272003"/>
    </source>
</evidence>
<dbReference type="Pfam" id="PF00924">
    <property type="entry name" value="MS_channel_2nd"/>
    <property type="match status" value="1"/>
</dbReference>
<evidence type="ECO:0000256" key="6">
    <source>
        <dbReference type="ARBA" id="ARBA00023136"/>
    </source>
</evidence>
<evidence type="ECO:0000256" key="1">
    <source>
        <dbReference type="ARBA" id="ARBA00004651"/>
    </source>
</evidence>
<dbReference type="InterPro" id="IPR049142">
    <property type="entry name" value="MS_channel_1st"/>
</dbReference>
<dbReference type="SUPFAM" id="SSF82689">
    <property type="entry name" value="Mechanosensitive channel protein MscS (YggB), C-terminal domain"/>
    <property type="match status" value="1"/>
</dbReference>
<name>A0A387AQB4_9LACO</name>
<feature type="transmembrane region" description="Helical" evidence="7">
    <location>
        <begin position="101"/>
        <end position="121"/>
    </location>
</feature>
<keyword evidence="5 7" id="KW-1133">Transmembrane helix</keyword>
<evidence type="ECO:0000256" key="7">
    <source>
        <dbReference type="SAM" id="Phobius"/>
    </source>
</evidence>
<comment type="similarity">
    <text evidence="2">Belongs to the MscS (TC 1.A.23) family.</text>
</comment>
<dbReference type="InterPro" id="IPR006685">
    <property type="entry name" value="MscS_channel_2nd"/>
</dbReference>
<gene>
    <name evidence="10" type="ORF">D7I45_00695</name>
</gene>
<dbReference type="InterPro" id="IPR011066">
    <property type="entry name" value="MscS_channel_C_sf"/>
</dbReference>
<evidence type="ECO:0000259" key="9">
    <source>
        <dbReference type="Pfam" id="PF21088"/>
    </source>
</evidence>
<feature type="domain" description="Mechanosensitive ion channel MscS" evidence="8">
    <location>
        <begin position="127"/>
        <end position="190"/>
    </location>
</feature>
<dbReference type="AlphaFoldDB" id="A0A387AQB4"/>
<dbReference type="InterPro" id="IPR045276">
    <property type="entry name" value="YbiO_bact"/>
</dbReference>
<reference evidence="10 11" key="1">
    <citation type="submission" date="2018-09" db="EMBL/GenBank/DDBJ databases">
        <title>Genome sequencing of strain BHWM-4.</title>
        <authorList>
            <person name="Heo J."/>
            <person name="Kim S.-J."/>
            <person name="Kwon S.-W."/>
        </authorList>
    </citation>
    <scope>NUCLEOTIDE SEQUENCE [LARGE SCALE GENOMIC DNA]</scope>
    <source>
        <strain evidence="10 11">BHWM-4</strain>
    </source>
</reference>
<keyword evidence="11" id="KW-1185">Reference proteome</keyword>
<protein>
    <submittedName>
        <fullName evidence="10">Mechanosensitive ion channel family protein</fullName>
    </submittedName>
</protein>
<dbReference type="Gene3D" id="1.10.287.1260">
    <property type="match status" value="1"/>
</dbReference>
<dbReference type="InterPro" id="IPR011014">
    <property type="entry name" value="MscS_channel_TM-2"/>
</dbReference>
<feature type="transmembrane region" description="Helical" evidence="7">
    <location>
        <begin position="30"/>
        <end position="55"/>
    </location>
</feature>
<dbReference type="OrthoDB" id="9809206at2"/>
<sequence length="290" mass="32573">MLHMKHQPTNPSVVKQYIDSFNWGDILHNLTFIVIDVALLSIFFLIVKFLGQLLINHFFNRYVRKQKHRNPKREKTLDSISTNTFNYILEFFWLYSILSVIGIPVGSLLAGAGLISLALGLGAQGLANDIITGFFILFEHQLDVGDFVILDTITGTVEEIGLRSTQIRGVDDSLNFVPNRYITNICNMSKDRLKAEINIRIYPNSPIQQIIDIMKDVNAKNVATTDGIIDDPQLLGTVDIGNGTLIVKEWIPCKDTAKFAVQFKFLQLYLEAITAAGIELPNNDLVTPIH</sequence>
<keyword evidence="6 7" id="KW-0472">Membrane</keyword>
<dbReference type="Gene3D" id="2.30.30.60">
    <property type="match status" value="1"/>
</dbReference>
<organism evidence="10 11">
    <name type="scientific">Apilactobacillus bombintestini</name>
    <dbReference type="NCBI Taxonomy" id="2419772"/>
    <lineage>
        <taxon>Bacteria</taxon>
        <taxon>Bacillati</taxon>
        <taxon>Bacillota</taxon>
        <taxon>Bacilli</taxon>
        <taxon>Lactobacillales</taxon>
        <taxon>Lactobacillaceae</taxon>
        <taxon>Apilactobacillus</taxon>
    </lineage>
</organism>
<evidence type="ECO:0000256" key="5">
    <source>
        <dbReference type="ARBA" id="ARBA00022989"/>
    </source>
</evidence>
<dbReference type="KEGG" id="abom:D7I45_00695"/>
<dbReference type="GO" id="GO:0008381">
    <property type="term" value="F:mechanosensitive monoatomic ion channel activity"/>
    <property type="evidence" value="ECO:0007669"/>
    <property type="project" value="InterPro"/>
</dbReference>
<evidence type="ECO:0000256" key="2">
    <source>
        <dbReference type="ARBA" id="ARBA00008017"/>
    </source>
</evidence>
<accession>A0A387AQB4</accession>
<dbReference type="Proteomes" id="UP000272003">
    <property type="component" value="Chromosome"/>
</dbReference>
<dbReference type="PANTHER" id="PTHR30460:SF0">
    <property type="entry name" value="MODERATE CONDUCTANCE MECHANOSENSITIVE CHANNEL YBIO"/>
    <property type="match status" value="1"/>
</dbReference>
<dbReference type="InterPro" id="IPR010920">
    <property type="entry name" value="LSM_dom_sf"/>
</dbReference>
<evidence type="ECO:0000256" key="3">
    <source>
        <dbReference type="ARBA" id="ARBA00022475"/>
    </source>
</evidence>
<dbReference type="Pfam" id="PF21088">
    <property type="entry name" value="MS_channel_1st"/>
    <property type="match status" value="1"/>
</dbReference>
<feature type="domain" description="Mechanosensitive ion channel transmembrane helices 2/3" evidence="9">
    <location>
        <begin position="84"/>
        <end position="124"/>
    </location>
</feature>
<dbReference type="InterPro" id="IPR023408">
    <property type="entry name" value="MscS_beta-dom_sf"/>
</dbReference>
<dbReference type="PANTHER" id="PTHR30460">
    <property type="entry name" value="MODERATE CONDUCTANCE MECHANOSENSITIVE CHANNEL YBIO"/>
    <property type="match status" value="1"/>
</dbReference>
<comment type="subcellular location">
    <subcellularLocation>
        <location evidence="1">Cell membrane</location>
        <topology evidence="1">Multi-pass membrane protein</topology>
    </subcellularLocation>
</comment>
<dbReference type="SUPFAM" id="SSF82861">
    <property type="entry name" value="Mechanosensitive channel protein MscS (YggB), transmembrane region"/>
    <property type="match status" value="1"/>
</dbReference>
<dbReference type="EMBL" id="CP032626">
    <property type="protein sequence ID" value="AYF92107.1"/>
    <property type="molecule type" value="Genomic_DNA"/>
</dbReference>
<evidence type="ECO:0000256" key="4">
    <source>
        <dbReference type="ARBA" id="ARBA00022692"/>
    </source>
</evidence>